<evidence type="ECO:0000256" key="1">
    <source>
        <dbReference type="SAM" id="MobiDB-lite"/>
    </source>
</evidence>
<accession>A0ABT9XH59</accession>
<proteinExistence type="predicted"/>
<feature type="region of interest" description="Disordered" evidence="1">
    <location>
        <begin position="547"/>
        <end position="576"/>
    </location>
</feature>
<keyword evidence="3" id="KW-1185">Reference proteome</keyword>
<dbReference type="RefSeq" id="WP_274454569.1">
    <property type="nucleotide sequence ID" value="NZ_CP067097.1"/>
</dbReference>
<evidence type="ECO:0000313" key="2">
    <source>
        <dbReference type="EMBL" id="MDQ0189636.1"/>
    </source>
</evidence>
<evidence type="ECO:0000313" key="3">
    <source>
        <dbReference type="Proteomes" id="UP001232973"/>
    </source>
</evidence>
<organism evidence="2 3">
    <name type="scientific">Alicyclobacillus cycloheptanicus</name>
    <dbReference type="NCBI Taxonomy" id="1457"/>
    <lineage>
        <taxon>Bacteria</taxon>
        <taxon>Bacillati</taxon>
        <taxon>Bacillota</taxon>
        <taxon>Bacilli</taxon>
        <taxon>Bacillales</taxon>
        <taxon>Alicyclobacillaceae</taxon>
        <taxon>Alicyclobacillus</taxon>
    </lineage>
</organism>
<dbReference type="NCBIfam" id="TIGR04113">
    <property type="entry name" value="cas_csx17"/>
    <property type="match status" value="1"/>
</dbReference>
<protein>
    <submittedName>
        <fullName evidence="2">CRISPR-associated protein Csx17</fullName>
    </submittedName>
</protein>
<dbReference type="InterPro" id="IPR026483">
    <property type="entry name" value="Cas_Csx17"/>
</dbReference>
<dbReference type="EMBL" id="JAUSTP010000009">
    <property type="protein sequence ID" value="MDQ0189636.1"/>
    <property type="molecule type" value="Genomic_DNA"/>
</dbReference>
<comment type="caution">
    <text evidence="2">The sequence shown here is derived from an EMBL/GenBank/DDBJ whole genome shotgun (WGS) entry which is preliminary data.</text>
</comment>
<sequence>MPQQFDIALTGCNPTPLSGYLRALAVLRLVGEQIDSEAQGWWEHDVFHLRSTLGREALIRFFSDQYVPTPILAPWNSASGFYPKRASAFEVVMAMSEAQSERFAPYRTAIVTARQLVAEMGLKEGPEKQEKTNLLALCRSWLPDEAVEWLDAAVVLTADNPRFPPLLGTGGNDGNLEFTNNFMQRLIDLFDLDAGVPKDNNMPWLESALFGTLASDLPSVSTGQFSPGSTGGPNGRAGFKGAVLANPWEFVLNLEGALVFAAAATKRLETARTAVLSYPFTVYSVGVGSGAVNEVDEASSRPEMWMPLWNRPASYREISHVFQEGRVDVKGRPVRDGLDFARACAALAVDRGIDSFQRYAFVQRSGNMYLAAPLNRFVVARRPQADILSELDRGNWLNRFGAYARKSGAHSIQSAYQQIREAMFQLCAHGGGPRVQALLIALGKAERLLAKNSAALTEIRTPLTLNSTRWLEYADDGSAEFELAAAIAGWHTHDMPHVRAYFTPVAARNPKAWSDVVEPRVIWKDSDLTRNLIQLLHRRILDADVHRKESTNHPADGEKRGDLVQRENTTAHSTDKPFGGYVTASLPSVIRFLVGEVDDQRIMDLVWGLLPLSATDALKTWAFSRPRRRVRNMDIPHVPWTYAVTRLVSTPDETLRRALNLLDSVRIPMPRELLALLTSDSHSGIDRATVTAVRRLRISGFGMDNKHFQVVSRGLSGRRCAAALAFPLSYADLGYLRKLVHVEAQNSNEEERSQ</sequence>
<feature type="compositionally biased region" description="Basic and acidic residues" evidence="1">
    <location>
        <begin position="547"/>
        <end position="565"/>
    </location>
</feature>
<reference evidence="2 3" key="1">
    <citation type="submission" date="2023-07" db="EMBL/GenBank/DDBJ databases">
        <title>Genomic Encyclopedia of Type Strains, Phase IV (KMG-IV): sequencing the most valuable type-strain genomes for metagenomic binning, comparative biology and taxonomic classification.</title>
        <authorList>
            <person name="Goeker M."/>
        </authorList>
    </citation>
    <scope>NUCLEOTIDE SEQUENCE [LARGE SCALE GENOMIC DNA]</scope>
    <source>
        <strain evidence="2 3">DSM 4006</strain>
    </source>
</reference>
<name>A0ABT9XH59_9BACL</name>
<dbReference type="Proteomes" id="UP001232973">
    <property type="component" value="Unassembled WGS sequence"/>
</dbReference>
<gene>
    <name evidence="2" type="ORF">J2S03_001481</name>
</gene>